<dbReference type="Gene3D" id="3.80.10.10">
    <property type="entry name" value="Ribonuclease Inhibitor"/>
    <property type="match status" value="1"/>
</dbReference>
<gene>
    <name evidence="2" type="ORF">LTRI10_LOCUS21439</name>
</gene>
<sequence>MPLFPTLEGELVLTETGAEALVRTMKMKAMVVAAHHYDSQQHSTTRTSISTTTPSVASSLLSTITVAPLSKLTYLRLREMDELEPLPAEGLPNLTSLQELTIWKCSRFASLPPAMRRLTSLQTLIIKGCSQLQERCIKGDGEDWPNISHIPNIELLGLYEDTFQDPGWSSLASYLLEPAYSLSLPFSPPAVRG</sequence>
<dbReference type="PANTHER" id="PTHR36766">
    <property type="entry name" value="PLANT BROAD-SPECTRUM MILDEW RESISTANCE PROTEIN RPW8"/>
    <property type="match status" value="1"/>
</dbReference>
<reference evidence="2 3" key="1">
    <citation type="submission" date="2024-04" db="EMBL/GenBank/DDBJ databases">
        <authorList>
            <person name="Fracassetti M."/>
        </authorList>
    </citation>
    <scope>NUCLEOTIDE SEQUENCE [LARGE SCALE GENOMIC DNA]</scope>
</reference>
<accession>A0AAV2E2B0</accession>
<evidence type="ECO:0000256" key="1">
    <source>
        <dbReference type="ARBA" id="ARBA00022821"/>
    </source>
</evidence>
<dbReference type="EMBL" id="OZ034817">
    <property type="protein sequence ID" value="CAL1379952.1"/>
    <property type="molecule type" value="Genomic_DNA"/>
</dbReference>
<keyword evidence="3" id="KW-1185">Reference proteome</keyword>
<name>A0AAV2E2B0_9ROSI</name>
<dbReference type="Proteomes" id="UP001497516">
    <property type="component" value="Chromosome 4"/>
</dbReference>
<organism evidence="2 3">
    <name type="scientific">Linum trigynum</name>
    <dbReference type="NCBI Taxonomy" id="586398"/>
    <lineage>
        <taxon>Eukaryota</taxon>
        <taxon>Viridiplantae</taxon>
        <taxon>Streptophyta</taxon>
        <taxon>Embryophyta</taxon>
        <taxon>Tracheophyta</taxon>
        <taxon>Spermatophyta</taxon>
        <taxon>Magnoliopsida</taxon>
        <taxon>eudicotyledons</taxon>
        <taxon>Gunneridae</taxon>
        <taxon>Pentapetalae</taxon>
        <taxon>rosids</taxon>
        <taxon>fabids</taxon>
        <taxon>Malpighiales</taxon>
        <taxon>Linaceae</taxon>
        <taxon>Linum</taxon>
    </lineage>
</organism>
<dbReference type="SUPFAM" id="SSF52047">
    <property type="entry name" value="RNI-like"/>
    <property type="match status" value="1"/>
</dbReference>
<evidence type="ECO:0000313" key="3">
    <source>
        <dbReference type="Proteomes" id="UP001497516"/>
    </source>
</evidence>
<keyword evidence="1" id="KW-0611">Plant defense</keyword>
<dbReference type="InterPro" id="IPR032675">
    <property type="entry name" value="LRR_dom_sf"/>
</dbReference>
<protein>
    <submittedName>
        <fullName evidence="2">Uncharacterized protein</fullName>
    </submittedName>
</protein>
<dbReference type="PANTHER" id="PTHR36766:SF70">
    <property type="entry name" value="DISEASE RESISTANCE PROTEIN RGA4"/>
    <property type="match status" value="1"/>
</dbReference>
<dbReference type="GO" id="GO:0006952">
    <property type="term" value="P:defense response"/>
    <property type="evidence" value="ECO:0007669"/>
    <property type="project" value="UniProtKB-KW"/>
</dbReference>
<dbReference type="AlphaFoldDB" id="A0AAV2E2B0"/>
<evidence type="ECO:0000313" key="2">
    <source>
        <dbReference type="EMBL" id="CAL1379952.1"/>
    </source>
</evidence>
<proteinExistence type="predicted"/>